<organism evidence="1 2">
    <name type="scientific">Sphaerobolus stellatus (strain SS14)</name>
    <dbReference type="NCBI Taxonomy" id="990650"/>
    <lineage>
        <taxon>Eukaryota</taxon>
        <taxon>Fungi</taxon>
        <taxon>Dikarya</taxon>
        <taxon>Basidiomycota</taxon>
        <taxon>Agaricomycotina</taxon>
        <taxon>Agaricomycetes</taxon>
        <taxon>Phallomycetidae</taxon>
        <taxon>Geastrales</taxon>
        <taxon>Sphaerobolaceae</taxon>
        <taxon>Sphaerobolus</taxon>
    </lineage>
</organism>
<dbReference type="EMBL" id="KN837143">
    <property type="protein sequence ID" value="KIJ40561.1"/>
    <property type="molecule type" value="Genomic_DNA"/>
</dbReference>
<protein>
    <recommendedName>
        <fullName evidence="3">F-box domain-containing protein</fullName>
    </recommendedName>
</protein>
<dbReference type="Gene3D" id="3.80.10.10">
    <property type="entry name" value="Ribonuclease Inhibitor"/>
    <property type="match status" value="1"/>
</dbReference>
<evidence type="ECO:0008006" key="3">
    <source>
        <dbReference type="Google" id="ProtNLM"/>
    </source>
</evidence>
<keyword evidence="2" id="KW-1185">Reference proteome</keyword>
<evidence type="ECO:0000313" key="1">
    <source>
        <dbReference type="EMBL" id="KIJ40561.1"/>
    </source>
</evidence>
<name>A0A0C9VRG1_SPHS4</name>
<dbReference type="InterPro" id="IPR032675">
    <property type="entry name" value="LRR_dom_sf"/>
</dbReference>
<accession>A0A0C9VRG1</accession>
<dbReference type="SUPFAM" id="SSF52047">
    <property type="entry name" value="RNI-like"/>
    <property type="match status" value="1"/>
</dbReference>
<sequence length="475" mass="53650">MVMPSEVTESHTSPRNAVKSSIAPLIMYSTGILTLPFDMMRKIFLYLVPTLSERLGTRLDASPPLDLHVVHPYRLQNTLSLVCSRWTEYVHSIPGLWAIILLDRHLTSLTQLARKLDRSHDAPLHIYVNRGFLPSKDQYAYIRRTAHILRPHLSRAVSLFFGFGDDNFILGKLPSCLADKSGLLSIPMARLFGMDGPGSKCLTSGVKIHAPSLQRLNFAWEAGKGIDVTTTFHTVRHLTMRIRRGRFKFHSHALNSLTNSPNLESLLWISQEPRSRDPPIILDSLRLSKLKTLIFDVAFPDDSLKIFANLEAPALDSLTIKGRRWTGDRYKPTGFLALQTLLGANLPNLHYLYLHDMEISAYDDVLRRMWGKCNKLERITVLHCRIGCALGVLGQPVSAPSSRHILCPNLCHLYFHASTINIDDLEQLLNGVLSNLRVLSSVKILNCKLSGRKAIAKFNRLFQTHEDLITFVVDR</sequence>
<proteinExistence type="predicted"/>
<reference evidence="1 2" key="1">
    <citation type="submission" date="2014-06" db="EMBL/GenBank/DDBJ databases">
        <title>Evolutionary Origins and Diversification of the Mycorrhizal Mutualists.</title>
        <authorList>
            <consortium name="DOE Joint Genome Institute"/>
            <consortium name="Mycorrhizal Genomics Consortium"/>
            <person name="Kohler A."/>
            <person name="Kuo A."/>
            <person name="Nagy L.G."/>
            <person name="Floudas D."/>
            <person name="Copeland A."/>
            <person name="Barry K.W."/>
            <person name="Cichocki N."/>
            <person name="Veneault-Fourrey C."/>
            <person name="LaButti K."/>
            <person name="Lindquist E.A."/>
            <person name="Lipzen A."/>
            <person name="Lundell T."/>
            <person name="Morin E."/>
            <person name="Murat C."/>
            <person name="Riley R."/>
            <person name="Ohm R."/>
            <person name="Sun H."/>
            <person name="Tunlid A."/>
            <person name="Henrissat B."/>
            <person name="Grigoriev I.V."/>
            <person name="Hibbett D.S."/>
            <person name="Martin F."/>
        </authorList>
    </citation>
    <scope>NUCLEOTIDE SEQUENCE [LARGE SCALE GENOMIC DNA]</scope>
    <source>
        <strain evidence="1 2">SS14</strain>
    </source>
</reference>
<dbReference type="Proteomes" id="UP000054279">
    <property type="component" value="Unassembled WGS sequence"/>
</dbReference>
<evidence type="ECO:0000313" key="2">
    <source>
        <dbReference type="Proteomes" id="UP000054279"/>
    </source>
</evidence>
<dbReference type="HOGENOM" id="CLU_575119_0_0_1"/>
<dbReference type="AlphaFoldDB" id="A0A0C9VRG1"/>
<gene>
    <name evidence="1" type="ORF">M422DRAFT_49099</name>
</gene>